<evidence type="ECO:0000256" key="1">
    <source>
        <dbReference type="SAM" id="MobiDB-lite"/>
    </source>
</evidence>
<accession>A0A8T5GE47</accession>
<evidence type="ECO:0000313" key="3">
    <source>
        <dbReference type="Proteomes" id="UP000722459"/>
    </source>
</evidence>
<proteinExistence type="predicted"/>
<sequence length="302" mass="34682">MNSGILLPKANSNSLKNIIVSILSEVSSLSAKEIHLRVKKEKNVSYQAVFKMLKELLESNILEKQQSKYFISEKWINELKQFVKNFDKKENKKGFDPTAQTQTLELNTLFEFFGGMLDLFSSDILYNGCDHRFGGGLMRHMWWALSFDDTGLKKFKHMLGPKNSYVVVMKNTPVDRWLEAYYQKAGATGIKLGTNYTLEEDIAIVGDYVIQVFFEEKTKKKLDKLYSEVKDITDAIQKGILEQILAEPTKVKVVITKNKDLADIYLKKLLSFFGDPDEILSNPEHTATTTKEIEEEFRKSSF</sequence>
<reference evidence="2" key="1">
    <citation type="journal article" date="2021" name="ISME J.">
        <title>Mercury methylation by metabolically versatile and cosmopolitan marine bacteria.</title>
        <authorList>
            <person name="Lin H."/>
            <person name="Ascher D.B."/>
            <person name="Myung Y."/>
            <person name="Lamborg C.H."/>
            <person name="Hallam S.J."/>
            <person name="Gionfriddo C.M."/>
            <person name="Holt K.E."/>
            <person name="Moreau J.W."/>
        </authorList>
    </citation>
    <scope>NUCLEOTIDE SEQUENCE</scope>
    <source>
        <strain evidence="2">SI075_bin30</strain>
    </source>
</reference>
<dbReference type="EMBL" id="JABJNZ010000012">
    <property type="protein sequence ID" value="MBT4870018.1"/>
    <property type="molecule type" value="Genomic_DNA"/>
</dbReference>
<name>A0A8T5GE47_9ARCH</name>
<evidence type="ECO:0000313" key="2">
    <source>
        <dbReference type="EMBL" id="MBT4870018.1"/>
    </source>
</evidence>
<organism evidence="2 3">
    <name type="scientific">Candidatus Iainarchaeum sp</name>
    <dbReference type="NCBI Taxonomy" id="3101447"/>
    <lineage>
        <taxon>Archaea</taxon>
        <taxon>Candidatus Iainarchaeota</taxon>
        <taxon>Candidatus Iainarchaeia</taxon>
        <taxon>Candidatus Iainarchaeales</taxon>
        <taxon>Candidatus Iainarchaeaceae</taxon>
        <taxon>Candidatus Iainarchaeum</taxon>
    </lineage>
</organism>
<dbReference type="AlphaFoldDB" id="A0A8T5GE47"/>
<comment type="caution">
    <text evidence="2">The sequence shown here is derived from an EMBL/GenBank/DDBJ whole genome shotgun (WGS) entry which is preliminary data.</text>
</comment>
<dbReference type="Proteomes" id="UP000722459">
    <property type="component" value="Unassembled WGS sequence"/>
</dbReference>
<feature type="region of interest" description="Disordered" evidence="1">
    <location>
        <begin position="283"/>
        <end position="302"/>
    </location>
</feature>
<protein>
    <submittedName>
        <fullName evidence="2">Uncharacterized protein</fullName>
    </submittedName>
</protein>
<gene>
    <name evidence="2" type="ORF">HON47_00390</name>
</gene>